<dbReference type="EMBL" id="LCKX01000025">
    <property type="protein sequence ID" value="KKU06698.1"/>
    <property type="molecule type" value="Genomic_DNA"/>
</dbReference>
<dbReference type="Proteomes" id="UP000033999">
    <property type="component" value="Unassembled WGS sequence"/>
</dbReference>
<name>A0A0G1PMS0_9BACT</name>
<evidence type="ECO:0000313" key="2">
    <source>
        <dbReference type="Proteomes" id="UP000033999"/>
    </source>
</evidence>
<proteinExistence type="predicted"/>
<feature type="non-terminal residue" evidence="1">
    <location>
        <position position="33"/>
    </location>
</feature>
<organism evidence="1 2">
    <name type="scientific">Candidatus Magasanikbacteria bacterium GW2011_GWA2_45_39</name>
    <dbReference type="NCBI Taxonomy" id="1619041"/>
    <lineage>
        <taxon>Bacteria</taxon>
        <taxon>Candidatus Magasanikiibacteriota</taxon>
    </lineage>
</organism>
<gene>
    <name evidence="1" type="ORF">UX10_C0025G0001</name>
</gene>
<accession>A0A0G1PMS0</accession>
<reference evidence="1 2" key="1">
    <citation type="journal article" date="2015" name="Nature">
        <title>rRNA introns, odd ribosomes, and small enigmatic genomes across a large radiation of phyla.</title>
        <authorList>
            <person name="Brown C.T."/>
            <person name="Hug L.A."/>
            <person name="Thomas B.C."/>
            <person name="Sharon I."/>
            <person name="Castelle C.J."/>
            <person name="Singh A."/>
            <person name="Wilkins M.J."/>
            <person name="Williams K.H."/>
            <person name="Banfield J.F."/>
        </authorList>
    </citation>
    <scope>NUCLEOTIDE SEQUENCE [LARGE SCALE GENOMIC DNA]</scope>
</reference>
<sequence length="33" mass="3155">MLGIIIGITSVIVVMAVGAGAQSLLIGQITSAG</sequence>
<comment type="caution">
    <text evidence="1">The sequence shown here is derived from an EMBL/GenBank/DDBJ whole genome shotgun (WGS) entry which is preliminary data.</text>
</comment>
<dbReference type="AlphaFoldDB" id="A0A0G1PMS0"/>
<evidence type="ECO:0000313" key="1">
    <source>
        <dbReference type="EMBL" id="KKU06698.1"/>
    </source>
</evidence>
<protein>
    <submittedName>
        <fullName evidence="1">Uncharacterized protein</fullName>
    </submittedName>
</protein>